<evidence type="ECO:0000313" key="2">
    <source>
        <dbReference type="EMBL" id="KAJ8315136.1"/>
    </source>
</evidence>
<feature type="transmembrane region" description="Helical" evidence="1">
    <location>
        <begin position="151"/>
        <end position="170"/>
    </location>
</feature>
<feature type="transmembrane region" description="Helical" evidence="1">
    <location>
        <begin position="76"/>
        <end position="100"/>
    </location>
</feature>
<dbReference type="Proteomes" id="UP001217089">
    <property type="component" value="Unassembled WGS sequence"/>
</dbReference>
<sequence length="233" mass="26137">MHGEITIIEQFMFSIYPGISAVMLTWAAGTVIPIKYTPLMLISIGFIFQQIFMIPTTSSFKKRDKKDDEDLDILSYLQIGAIAAAYCVVPALLQLFIGIYRFSFLGIFHFGFMVELLFLMSVTVFLTTLMSIRPLIEAAGMQFSILIKIRWISGAIATILCYPYLIDIGISSHFLPWLPAAIAVYSTFGALLGYKKYRGSANICFGLALLFSVVWAAKLPWRITYPFLCSTLT</sequence>
<feature type="transmembrane region" description="Helical" evidence="1">
    <location>
        <begin position="176"/>
        <end position="194"/>
    </location>
</feature>
<keyword evidence="1" id="KW-0472">Membrane</keyword>
<dbReference type="PANTHER" id="PTHR35313">
    <property type="entry name" value="NO EXINE FORMATION 1"/>
    <property type="match status" value="1"/>
</dbReference>
<reference evidence="2 3" key="1">
    <citation type="submission" date="2022-12" db="EMBL/GenBank/DDBJ databases">
        <title>Chromosome-level genome of Tegillarca granosa.</title>
        <authorList>
            <person name="Kim J."/>
        </authorList>
    </citation>
    <scope>NUCLEOTIDE SEQUENCE [LARGE SCALE GENOMIC DNA]</scope>
    <source>
        <strain evidence="2">Teg-2019</strain>
        <tissue evidence="2">Adductor muscle</tissue>
    </source>
</reference>
<keyword evidence="1" id="KW-1133">Transmembrane helix</keyword>
<dbReference type="PANTHER" id="PTHR35313:SF1">
    <property type="entry name" value="NO EXINE FORMATION 1"/>
    <property type="match status" value="1"/>
</dbReference>
<keyword evidence="1" id="KW-0812">Transmembrane</keyword>
<keyword evidence="3" id="KW-1185">Reference proteome</keyword>
<evidence type="ECO:0000256" key="1">
    <source>
        <dbReference type="SAM" id="Phobius"/>
    </source>
</evidence>
<feature type="transmembrane region" description="Helical" evidence="1">
    <location>
        <begin position="106"/>
        <end position="130"/>
    </location>
</feature>
<organism evidence="2 3">
    <name type="scientific">Tegillarca granosa</name>
    <name type="common">Malaysian cockle</name>
    <name type="synonym">Anadara granosa</name>
    <dbReference type="NCBI Taxonomy" id="220873"/>
    <lineage>
        <taxon>Eukaryota</taxon>
        <taxon>Metazoa</taxon>
        <taxon>Spiralia</taxon>
        <taxon>Lophotrochozoa</taxon>
        <taxon>Mollusca</taxon>
        <taxon>Bivalvia</taxon>
        <taxon>Autobranchia</taxon>
        <taxon>Pteriomorphia</taxon>
        <taxon>Arcoida</taxon>
        <taxon>Arcoidea</taxon>
        <taxon>Arcidae</taxon>
        <taxon>Tegillarca</taxon>
    </lineage>
</organism>
<proteinExistence type="predicted"/>
<protein>
    <submittedName>
        <fullName evidence="2">Uncharacterized protein</fullName>
    </submittedName>
</protein>
<gene>
    <name evidence="2" type="ORF">KUTeg_007286</name>
</gene>
<evidence type="ECO:0000313" key="3">
    <source>
        <dbReference type="Proteomes" id="UP001217089"/>
    </source>
</evidence>
<accession>A0ABQ9FES6</accession>
<feature type="transmembrane region" description="Helical" evidence="1">
    <location>
        <begin position="38"/>
        <end position="55"/>
    </location>
</feature>
<name>A0ABQ9FES6_TEGGR</name>
<dbReference type="EMBL" id="JARBDR010000337">
    <property type="protein sequence ID" value="KAJ8315136.1"/>
    <property type="molecule type" value="Genomic_DNA"/>
</dbReference>
<feature type="transmembrane region" description="Helical" evidence="1">
    <location>
        <begin position="201"/>
        <end position="217"/>
    </location>
</feature>
<comment type="caution">
    <text evidence="2">The sequence shown here is derived from an EMBL/GenBank/DDBJ whole genome shotgun (WGS) entry which is preliminary data.</text>
</comment>
<feature type="transmembrane region" description="Helical" evidence="1">
    <location>
        <begin position="12"/>
        <end position="32"/>
    </location>
</feature>